<reference evidence="1 2" key="1">
    <citation type="journal article" date="2010" name="Cell">
        <title>The genome of Naegleria gruberi illuminates early eukaryotic versatility.</title>
        <authorList>
            <person name="Fritz-Laylin L.K."/>
            <person name="Prochnik S.E."/>
            <person name="Ginger M.L."/>
            <person name="Dacks J.B."/>
            <person name="Carpenter M.L."/>
            <person name="Field M.C."/>
            <person name="Kuo A."/>
            <person name="Paredez A."/>
            <person name="Chapman J."/>
            <person name="Pham J."/>
            <person name="Shu S."/>
            <person name="Neupane R."/>
            <person name="Cipriano M."/>
            <person name="Mancuso J."/>
            <person name="Tu H."/>
            <person name="Salamov A."/>
            <person name="Lindquist E."/>
            <person name="Shapiro H."/>
            <person name="Lucas S."/>
            <person name="Grigoriev I.V."/>
            <person name="Cande W.Z."/>
            <person name="Fulton C."/>
            <person name="Rokhsar D.S."/>
            <person name="Dawson S.C."/>
        </authorList>
    </citation>
    <scope>NUCLEOTIDE SEQUENCE [LARGE SCALE GENOMIC DNA]</scope>
    <source>
        <strain evidence="1 2">NEG-M</strain>
    </source>
</reference>
<dbReference type="VEuPathDB" id="AmoebaDB:NAEGRDRAFT_65505"/>
<dbReference type="Proteomes" id="UP000006671">
    <property type="component" value="Unassembled WGS sequence"/>
</dbReference>
<dbReference type="InParanoid" id="D2V9N9"/>
<sequence>MITQKPGNNVSLDFLTKATKCDKCQKEEEYYVYECAKSSFDLSLCSSCRDCQTKRWVCPFCCQTFTKGDLLKKHLNRCSKGNCSLAKIDTVSRFNCCNFIMNSENCYTHIINSHCTHLLKSKDSRLPKLTEYESQQKKLKQNGIHSQQVLAEGSIFGFANTIETPFSIIDTLYFPVSEIFHKESDVKCEKIGNFVFKELPYDLGCEILKDVNGKGVFQSKEEIYCYILVNHFKLCKSGYDFLRDMFKYMVPESTFNEIPCYDTLLERKKAMINFEYKQEDGFAAISFENNLKLLLKDQAITKHMCLTRKEYFEKKNIQKKENQPYFSKIFGEYLAKCPEDAFPFLVLEYFDDFAKFRTKTKSTCASYFTSYNFDSDFMSSLSAIRVNGFSWSNEGFWKMTDSIIQDFENHDGKIITVKHPTTGEDIKLFICCMGFLLDTPERLKCLALMKNECSRCLDASDNLDKTPTDLMGASAFNPTCVHTFKRREHSEMKDIVEKLSELPKIADSKQNRIARKGVKEQTWEEERFKSKQMSTNKRKQLMNQLIVKTFIKSRFVTQIMIDPYRRSVVDFFHLEIQGLFRKHLKLLVQALEYATAMDDLIEISTKYTLPNGKKLELRMDIDTLSGISMLDFIIMSAPIICELIYNNNQKLKIDSSKKGLLYQGWILHLQYFIRLLRGNYTHDDIVYCEKVFTKFQSIFTYCFGKDNCQFPNYHWATHIFEDCVLFGDVTWFWALIFELKHSEFKQFNDRSNNKLLEVRGLQHEVGMNTLFADYPFTRRLVGKTLDVARKSSLKVGMYIQFDRFIGKISQLGDNVVCCDEIFTLGELCYVSLMYKLFIHSVATSVIPLSKINSVCSVIRFPGLIALNQFSFCMNYYQ</sequence>
<dbReference type="AlphaFoldDB" id="D2V9N9"/>
<dbReference type="RefSeq" id="XP_002679362.1">
    <property type="nucleotide sequence ID" value="XM_002679316.1"/>
</dbReference>
<name>D2V9N9_NAEGR</name>
<accession>D2V9N9</accession>
<dbReference type="GeneID" id="8859856"/>
<organism evidence="2">
    <name type="scientific">Naegleria gruberi</name>
    <name type="common">Amoeba</name>
    <dbReference type="NCBI Taxonomy" id="5762"/>
    <lineage>
        <taxon>Eukaryota</taxon>
        <taxon>Discoba</taxon>
        <taxon>Heterolobosea</taxon>
        <taxon>Tetramitia</taxon>
        <taxon>Eutetramitia</taxon>
        <taxon>Vahlkampfiidae</taxon>
        <taxon>Naegleria</taxon>
    </lineage>
</organism>
<evidence type="ECO:0000313" key="1">
    <source>
        <dbReference type="EMBL" id="EFC46618.1"/>
    </source>
</evidence>
<evidence type="ECO:0000313" key="2">
    <source>
        <dbReference type="Proteomes" id="UP000006671"/>
    </source>
</evidence>
<dbReference type="OrthoDB" id="10300423at2759"/>
<dbReference type="KEGG" id="ngr:NAEGRDRAFT_65505"/>
<gene>
    <name evidence="1" type="ORF">NAEGRDRAFT_65505</name>
</gene>
<protein>
    <submittedName>
        <fullName evidence="1">Predicted protein</fullName>
    </submittedName>
</protein>
<dbReference type="EMBL" id="GG738858">
    <property type="protein sequence ID" value="EFC46618.1"/>
    <property type="molecule type" value="Genomic_DNA"/>
</dbReference>
<proteinExistence type="predicted"/>
<keyword evidence="2" id="KW-1185">Reference proteome</keyword>